<keyword evidence="1" id="KW-1133">Transmembrane helix</keyword>
<keyword evidence="1" id="KW-0812">Transmembrane</keyword>
<organism evidence="2">
    <name type="scientific">viral metagenome</name>
    <dbReference type="NCBI Taxonomy" id="1070528"/>
    <lineage>
        <taxon>unclassified sequences</taxon>
        <taxon>metagenomes</taxon>
        <taxon>organismal metagenomes</taxon>
    </lineage>
</organism>
<keyword evidence="1" id="KW-0472">Membrane</keyword>
<protein>
    <submittedName>
        <fullName evidence="2">Uncharacterized protein</fullName>
    </submittedName>
</protein>
<reference evidence="2" key="1">
    <citation type="journal article" date="2020" name="Nature">
        <title>Giant virus diversity and host interactions through global metagenomics.</title>
        <authorList>
            <person name="Schulz F."/>
            <person name="Roux S."/>
            <person name="Paez-Espino D."/>
            <person name="Jungbluth S."/>
            <person name="Walsh D.A."/>
            <person name="Denef V.J."/>
            <person name="McMahon K.D."/>
            <person name="Konstantinidis K.T."/>
            <person name="Eloe-Fadrosh E.A."/>
            <person name="Kyrpides N.C."/>
            <person name="Woyke T."/>
        </authorList>
    </citation>
    <scope>NUCLEOTIDE SEQUENCE</scope>
    <source>
        <strain evidence="2">GVMAG-M-3300023184-13</strain>
    </source>
</reference>
<name>A0A6C0HNE2_9ZZZZ</name>
<dbReference type="EMBL" id="MN739983">
    <property type="protein sequence ID" value="QHT81473.1"/>
    <property type="molecule type" value="Genomic_DNA"/>
</dbReference>
<accession>A0A6C0HNE2</accession>
<evidence type="ECO:0000313" key="2">
    <source>
        <dbReference type="EMBL" id="QHT81473.1"/>
    </source>
</evidence>
<sequence>MLNKLNKLYKYYLQTNNIKKHNNNNLHNIYLVCLVCLLLCLLLCLLINVSPLYVKLYEKLLPNNENFIDKSLLINKKYLITFVSGYWNVNNKYNNKYDEWFKNTLVINAPYIFFCTNETKQWIETQNFRQSYPTHFIEKNITDFKTSQLNMSNDIHAVHVPSKELGFVWLEKINLVLESSVLNPYKTEWFAWIDAGICVFRDKAPPTTECPNINKMDLLAKDKFNYCTSDGEKPDSSIKQWNNTHNISGGIFVLHISFIPIFHDLFYKYLNKCISETNTFTCYSDQIILAHIFYDSPELFNKISNGYGTLIHELY</sequence>
<evidence type="ECO:0000256" key="1">
    <source>
        <dbReference type="SAM" id="Phobius"/>
    </source>
</evidence>
<dbReference type="AlphaFoldDB" id="A0A6C0HNE2"/>
<feature type="transmembrane region" description="Helical" evidence="1">
    <location>
        <begin position="29"/>
        <end position="54"/>
    </location>
</feature>
<proteinExistence type="predicted"/>